<proteinExistence type="predicted"/>
<feature type="compositionally biased region" description="Basic and acidic residues" evidence="1">
    <location>
        <begin position="97"/>
        <end position="109"/>
    </location>
</feature>
<dbReference type="SMART" id="SM00271">
    <property type="entry name" value="DnaJ"/>
    <property type="match status" value="1"/>
</dbReference>
<keyword evidence="2" id="KW-1133">Transmembrane helix</keyword>
<evidence type="ECO:0000313" key="5">
    <source>
        <dbReference type="Proteomes" id="UP001457282"/>
    </source>
</evidence>
<dbReference type="PROSITE" id="PS50076">
    <property type="entry name" value="DNAJ_2"/>
    <property type="match status" value="1"/>
</dbReference>
<reference evidence="4 5" key="1">
    <citation type="journal article" date="2023" name="G3 (Bethesda)">
        <title>A chromosome-length genome assembly and annotation of blackberry (Rubus argutus, cv. 'Hillquist').</title>
        <authorList>
            <person name="Bruna T."/>
            <person name="Aryal R."/>
            <person name="Dudchenko O."/>
            <person name="Sargent D.J."/>
            <person name="Mead D."/>
            <person name="Buti M."/>
            <person name="Cavallini A."/>
            <person name="Hytonen T."/>
            <person name="Andres J."/>
            <person name="Pham M."/>
            <person name="Weisz D."/>
            <person name="Mascagni F."/>
            <person name="Usai G."/>
            <person name="Natali L."/>
            <person name="Bassil N."/>
            <person name="Fernandez G.E."/>
            <person name="Lomsadze A."/>
            <person name="Armour M."/>
            <person name="Olukolu B."/>
            <person name="Poorten T."/>
            <person name="Britton C."/>
            <person name="Davik J."/>
            <person name="Ashrafi H."/>
            <person name="Aiden E.L."/>
            <person name="Borodovsky M."/>
            <person name="Worthington M."/>
        </authorList>
    </citation>
    <scope>NUCLEOTIDE SEQUENCE [LARGE SCALE GENOMIC DNA]</scope>
    <source>
        <strain evidence="4">PI 553951</strain>
    </source>
</reference>
<evidence type="ECO:0000256" key="1">
    <source>
        <dbReference type="SAM" id="MobiDB-lite"/>
    </source>
</evidence>
<dbReference type="EMBL" id="JBEDUW010000005">
    <property type="protein sequence ID" value="KAK9926257.1"/>
    <property type="molecule type" value="Genomic_DNA"/>
</dbReference>
<protein>
    <recommendedName>
        <fullName evidence="3">J domain-containing protein</fullName>
    </recommendedName>
</protein>
<keyword evidence="5" id="KW-1185">Reference proteome</keyword>
<dbReference type="InterPro" id="IPR036869">
    <property type="entry name" value="J_dom_sf"/>
</dbReference>
<dbReference type="PROSITE" id="PS00636">
    <property type="entry name" value="DNAJ_1"/>
    <property type="match status" value="1"/>
</dbReference>
<dbReference type="CDD" id="cd06257">
    <property type="entry name" value="DnaJ"/>
    <property type="match status" value="1"/>
</dbReference>
<dbReference type="PANTHER" id="PTHR45098:SF1">
    <property type="entry name" value="DNAJ DOMAIN CONTAINING PROTEIN, EXPRESSED"/>
    <property type="match status" value="1"/>
</dbReference>
<comment type="caution">
    <text evidence="4">The sequence shown here is derived from an EMBL/GenBank/DDBJ whole genome shotgun (WGS) entry which is preliminary data.</text>
</comment>
<feature type="region of interest" description="Disordered" evidence="1">
    <location>
        <begin position="84"/>
        <end position="113"/>
    </location>
</feature>
<accession>A0AAW1WNM6</accession>
<dbReference type="AlphaFoldDB" id="A0AAW1WNM6"/>
<dbReference type="PANTHER" id="PTHR45098">
    <property type="entry name" value="DNAJ DOMAIN CONTAINING PROTEIN, EXPRESSED"/>
    <property type="match status" value="1"/>
</dbReference>
<evidence type="ECO:0000259" key="3">
    <source>
        <dbReference type="PROSITE" id="PS50076"/>
    </source>
</evidence>
<dbReference type="SUPFAM" id="SSF46565">
    <property type="entry name" value="Chaperone J-domain"/>
    <property type="match status" value="1"/>
</dbReference>
<dbReference type="InterPro" id="IPR001623">
    <property type="entry name" value="DnaJ_domain"/>
</dbReference>
<dbReference type="Pfam" id="PF00226">
    <property type="entry name" value="DnaJ"/>
    <property type="match status" value="1"/>
</dbReference>
<keyword evidence="2" id="KW-0812">Transmembrane</keyword>
<dbReference type="PRINTS" id="PR00625">
    <property type="entry name" value="JDOMAIN"/>
</dbReference>
<organism evidence="4 5">
    <name type="scientific">Rubus argutus</name>
    <name type="common">Southern blackberry</name>
    <dbReference type="NCBI Taxonomy" id="59490"/>
    <lineage>
        <taxon>Eukaryota</taxon>
        <taxon>Viridiplantae</taxon>
        <taxon>Streptophyta</taxon>
        <taxon>Embryophyta</taxon>
        <taxon>Tracheophyta</taxon>
        <taxon>Spermatophyta</taxon>
        <taxon>Magnoliopsida</taxon>
        <taxon>eudicotyledons</taxon>
        <taxon>Gunneridae</taxon>
        <taxon>Pentapetalae</taxon>
        <taxon>rosids</taxon>
        <taxon>fabids</taxon>
        <taxon>Rosales</taxon>
        <taxon>Rosaceae</taxon>
        <taxon>Rosoideae</taxon>
        <taxon>Rosoideae incertae sedis</taxon>
        <taxon>Rubus</taxon>
    </lineage>
</organism>
<feature type="transmembrane region" description="Helical" evidence="2">
    <location>
        <begin position="119"/>
        <end position="139"/>
    </location>
</feature>
<gene>
    <name evidence="4" type="ORF">M0R45_023498</name>
</gene>
<name>A0AAW1WNM6_RUBAR</name>
<sequence length="206" mass="23604">MNLDKEKKKKKVMCDHYKILGLPSGEEGTKLEEKEITKAYRARALKLHPDKRPNDPNAKAKFQRLNSSYAILRDPKSRKLFDSSLRLDSKPSFQPKPKREREASEPNRDEGEDEVNQEIGLMLIGTFIFVLGPMVFPAARSGMSLSLRWLGFRGGYELLSQTQKSQLWSMVVRVGSYVKRNPPQAATNQESYGDDHCEDIEDWVMV</sequence>
<dbReference type="Gene3D" id="1.10.287.110">
    <property type="entry name" value="DnaJ domain"/>
    <property type="match status" value="1"/>
</dbReference>
<evidence type="ECO:0000256" key="2">
    <source>
        <dbReference type="SAM" id="Phobius"/>
    </source>
</evidence>
<dbReference type="InterPro" id="IPR018253">
    <property type="entry name" value="DnaJ_domain_CS"/>
</dbReference>
<feature type="domain" description="J" evidence="3">
    <location>
        <begin position="15"/>
        <end position="85"/>
    </location>
</feature>
<dbReference type="Proteomes" id="UP001457282">
    <property type="component" value="Unassembled WGS sequence"/>
</dbReference>
<keyword evidence="2" id="KW-0472">Membrane</keyword>
<evidence type="ECO:0000313" key="4">
    <source>
        <dbReference type="EMBL" id="KAK9926257.1"/>
    </source>
</evidence>